<proteinExistence type="predicted"/>
<dbReference type="AlphaFoldDB" id="A0A317E3F2"/>
<evidence type="ECO:0008006" key="3">
    <source>
        <dbReference type="Google" id="ProtNLM"/>
    </source>
</evidence>
<name>A0A317E3F2_9PROT</name>
<evidence type="ECO:0000313" key="1">
    <source>
        <dbReference type="EMBL" id="PWR20676.1"/>
    </source>
</evidence>
<accession>A0A317E3F2</accession>
<dbReference type="Pfam" id="PF11162">
    <property type="entry name" value="DUF2946"/>
    <property type="match status" value="1"/>
</dbReference>
<keyword evidence="2" id="KW-1185">Reference proteome</keyword>
<gene>
    <name evidence="1" type="ORF">DKG75_11790</name>
</gene>
<comment type="caution">
    <text evidence="1">The sequence shown here is derived from an EMBL/GenBank/DDBJ whole genome shotgun (WGS) entry which is preliminary data.</text>
</comment>
<sequence length="157" mass="15970">MRRRASRRTSLSGTILAFLAVLALVLLPSVQAAAMARHGGTTPPPTAAPVAGADQISVVICTLYGYKVVSLADLLAGEKGSPGRDEGGKPQAPAADRSCALCPAMPHQALAAPPEPLFQPPVPVAVAAGPWLAIAGRIVPAGPPERRQARAPPVLLA</sequence>
<dbReference type="EMBL" id="QGLF01000003">
    <property type="protein sequence ID" value="PWR20676.1"/>
    <property type="molecule type" value="Genomic_DNA"/>
</dbReference>
<protein>
    <recommendedName>
        <fullName evidence="3">DUF2946 domain-containing protein</fullName>
    </recommendedName>
</protein>
<reference evidence="2" key="1">
    <citation type="submission" date="2018-05" db="EMBL/GenBank/DDBJ databases">
        <title>Zavarzinia sp. HR-AS.</title>
        <authorList>
            <person name="Lee Y."/>
            <person name="Jeon C.O."/>
        </authorList>
    </citation>
    <scope>NUCLEOTIDE SEQUENCE [LARGE SCALE GENOMIC DNA]</scope>
    <source>
        <strain evidence="2">DSM 1231</strain>
    </source>
</reference>
<dbReference type="Proteomes" id="UP000246077">
    <property type="component" value="Unassembled WGS sequence"/>
</dbReference>
<dbReference type="InterPro" id="IPR021333">
    <property type="entry name" value="DUF2946"/>
</dbReference>
<evidence type="ECO:0000313" key="2">
    <source>
        <dbReference type="Proteomes" id="UP000246077"/>
    </source>
</evidence>
<organism evidence="1 2">
    <name type="scientific">Zavarzinia compransoris</name>
    <dbReference type="NCBI Taxonomy" id="1264899"/>
    <lineage>
        <taxon>Bacteria</taxon>
        <taxon>Pseudomonadati</taxon>
        <taxon>Pseudomonadota</taxon>
        <taxon>Alphaproteobacteria</taxon>
        <taxon>Rhodospirillales</taxon>
        <taxon>Zavarziniaceae</taxon>
        <taxon>Zavarzinia</taxon>
    </lineage>
</organism>